<proteinExistence type="inferred from homology"/>
<keyword evidence="7" id="KW-0472">Membrane</keyword>
<dbReference type="Pfam" id="PF00067">
    <property type="entry name" value="p450"/>
    <property type="match status" value="1"/>
</dbReference>
<dbReference type="Gene3D" id="1.10.630.10">
    <property type="entry name" value="Cytochrome P450"/>
    <property type="match status" value="1"/>
</dbReference>
<dbReference type="AlphaFoldDB" id="A0A135ULQ6"/>
<dbReference type="GO" id="GO:0020037">
    <property type="term" value="F:heme binding"/>
    <property type="evidence" value="ECO:0007669"/>
    <property type="project" value="InterPro"/>
</dbReference>
<organism evidence="8 9">
    <name type="scientific">Colletotrichum nymphaeae SA-01</name>
    <dbReference type="NCBI Taxonomy" id="1460502"/>
    <lineage>
        <taxon>Eukaryota</taxon>
        <taxon>Fungi</taxon>
        <taxon>Dikarya</taxon>
        <taxon>Ascomycota</taxon>
        <taxon>Pezizomycotina</taxon>
        <taxon>Sordariomycetes</taxon>
        <taxon>Hypocreomycetidae</taxon>
        <taxon>Glomerellales</taxon>
        <taxon>Glomerellaceae</taxon>
        <taxon>Colletotrichum</taxon>
        <taxon>Colletotrichum acutatum species complex</taxon>
    </lineage>
</organism>
<dbReference type="PANTHER" id="PTHR46300">
    <property type="entry name" value="P450, PUTATIVE (EUROFUNG)-RELATED-RELATED"/>
    <property type="match status" value="1"/>
</dbReference>
<gene>
    <name evidence="8" type="ORF">CNYM01_03742</name>
</gene>
<reference evidence="8 9" key="1">
    <citation type="submission" date="2014-02" db="EMBL/GenBank/DDBJ databases">
        <title>The genome sequence of Colletotrichum nymphaeae SA-01.</title>
        <authorList>
            <person name="Baroncelli R."/>
            <person name="Thon M.R."/>
        </authorList>
    </citation>
    <scope>NUCLEOTIDE SEQUENCE [LARGE SCALE GENOMIC DNA]</scope>
    <source>
        <strain evidence="8 9">SA-01</strain>
    </source>
</reference>
<evidence type="ECO:0000256" key="5">
    <source>
        <dbReference type="ARBA" id="ARBA00023033"/>
    </source>
</evidence>
<evidence type="ECO:0000256" key="7">
    <source>
        <dbReference type="SAM" id="Phobius"/>
    </source>
</evidence>
<keyword evidence="7" id="KW-1133">Transmembrane helix</keyword>
<dbReference type="EMBL" id="JEMN01000413">
    <property type="protein sequence ID" value="KXH61340.1"/>
    <property type="molecule type" value="Genomic_DNA"/>
</dbReference>
<evidence type="ECO:0000313" key="8">
    <source>
        <dbReference type="EMBL" id="KXH61340.1"/>
    </source>
</evidence>
<feature type="transmembrane region" description="Helical" evidence="7">
    <location>
        <begin position="12"/>
        <end position="31"/>
    </location>
</feature>
<feature type="binding site" description="axial binding residue" evidence="6">
    <location>
        <position position="481"/>
    </location>
    <ligand>
        <name>heme</name>
        <dbReference type="ChEBI" id="CHEBI:30413"/>
    </ligand>
    <ligandPart>
        <name>Fe</name>
        <dbReference type="ChEBI" id="CHEBI:18248"/>
    </ligandPart>
</feature>
<dbReference type="OrthoDB" id="1103324at2759"/>
<keyword evidence="7" id="KW-0812">Transmembrane</keyword>
<dbReference type="GO" id="GO:0016705">
    <property type="term" value="F:oxidoreductase activity, acting on paired donors, with incorporation or reduction of molecular oxygen"/>
    <property type="evidence" value="ECO:0007669"/>
    <property type="project" value="InterPro"/>
</dbReference>
<keyword evidence="2 6" id="KW-0479">Metal-binding</keyword>
<keyword evidence="4 6" id="KW-0408">Iron</keyword>
<evidence type="ECO:0000256" key="4">
    <source>
        <dbReference type="ARBA" id="ARBA00023004"/>
    </source>
</evidence>
<comment type="caution">
    <text evidence="8">The sequence shown here is derived from an EMBL/GenBank/DDBJ whole genome shotgun (WGS) entry which is preliminary data.</text>
</comment>
<dbReference type="PRINTS" id="PR00463">
    <property type="entry name" value="EP450I"/>
</dbReference>
<dbReference type="GO" id="GO:0005506">
    <property type="term" value="F:iron ion binding"/>
    <property type="evidence" value="ECO:0007669"/>
    <property type="project" value="InterPro"/>
</dbReference>
<name>A0A135ULQ6_9PEZI</name>
<accession>A0A135ULQ6</accession>
<keyword evidence="3" id="KW-0560">Oxidoreductase</keyword>
<evidence type="ECO:0000256" key="3">
    <source>
        <dbReference type="ARBA" id="ARBA00023002"/>
    </source>
</evidence>
<evidence type="ECO:0000256" key="2">
    <source>
        <dbReference type="ARBA" id="ARBA00022723"/>
    </source>
</evidence>
<keyword evidence="5" id="KW-0503">Monooxygenase</keyword>
<dbReference type="PANTHER" id="PTHR46300:SF2">
    <property type="entry name" value="CYTOCHROME P450 MONOOXYGENASE ALNH-RELATED"/>
    <property type="match status" value="1"/>
</dbReference>
<dbReference type="InterPro" id="IPR002401">
    <property type="entry name" value="Cyt_P450_E_grp-I"/>
</dbReference>
<keyword evidence="6" id="KW-0349">Heme</keyword>
<dbReference type="InterPro" id="IPR001128">
    <property type="entry name" value="Cyt_P450"/>
</dbReference>
<evidence type="ECO:0000313" key="9">
    <source>
        <dbReference type="Proteomes" id="UP000070054"/>
    </source>
</evidence>
<dbReference type="SUPFAM" id="SSF48264">
    <property type="entry name" value="Cytochrome P450"/>
    <property type="match status" value="1"/>
</dbReference>
<dbReference type="GO" id="GO:0004497">
    <property type="term" value="F:monooxygenase activity"/>
    <property type="evidence" value="ECO:0007669"/>
    <property type="project" value="UniProtKB-KW"/>
</dbReference>
<evidence type="ECO:0000256" key="1">
    <source>
        <dbReference type="ARBA" id="ARBA00010617"/>
    </source>
</evidence>
<keyword evidence="9" id="KW-1185">Reference proteome</keyword>
<dbReference type="InterPro" id="IPR036396">
    <property type="entry name" value="Cyt_P450_sf"/>
</dbReference>
<sequence>MTVTTIEIPVLGSYPSLIWIIPAAFLAFKILTFGSREKHLPPGPPTLPILGNAHLIPSRGVYTKLKEWADQYGSIYSLKVGQSTMVVLNDRHAVHKLLTSKGAYYNDRPIDQQYDLAMRQENTSLMHDGPVWRAERKIAATYFSPKNLDGALRGVQESEISVLMHDLLKKPNEFMESVKRTTASIATITIFGQRAPSWESFWAYAVYIAMDGVSSSIVDALFQSLQKNSADLVKVSTILEPGSYLPVDQFPILKWIPDRLAKSRQRGKELYHTIINIWTKAREDVELRRSQGTRRESLIDKLLDEDIKCDVPLSYTAFNNFLGGLQMAAADTTATATLTNIMLLAKHPEAQEKARVELDRVCGTERFPNWSDFKSLPLISDQPVPSSSMMLMLGNVPSVPTGVPHASKQDRWYGDMFIPAGSSIFIPAYALNHNSDLSPDPFTYNPDRYIPVADKLAPELAASPKYEERDHYSYGAGRRMCVGLHLAERSQWRMVAQILWAFRIEPAIGPDGKEVELDSSPEGYIEGLLHTPKKYKVKFVPRSKKHVEAIRQNFDDAVEFLKQWE</sequence>
<dbReference type="InterPro" id="IPR050364">
    <property type="entry name" value="Cytochrome_P450_fung"/>
</dbReference>
<protein>
    <submittedName>
        <fullName evidence="8">Cytochrome P450 2D18</fullName>
    </submittedName>
</protein>
<comment type="similarity">
    <text evidence="1">Belongs to the cytochrome P450 family.</text>
</comment>
<comment type="cofactor">
    <cofactor evidence="6">
        <name>heme</name>
        <dbReference type="ChEBI" id="CHEBI:30413"/>
    </cofactor>
</comment>
<evidence type="ECO:0000256" key="6">
    <source>
        <dbReference type="PIRSR" id="PIRSR602401-1"/>
    </source>
</evidence>
<dbReference type="Proteomes" id="UP000070054">
    <property type="component" value="Unassembled WGS sequence"/>
</dbReference>